<evidence type="ECO:0000256" key="2">
    <source>
        <dbReference type="ARBA" id="ARBA00022475"/>
    </source>
</evidence>
<dbReference type="Gramene" id="mRNA:HanXRQr2_Chr16g0754501">
    <property type="protein sequence ID" value="mRNA:HanXRQr2_Chr16g0754501"/>
    <property type="gene ID" value="HanXRQr2_Chr16g0754501"/>
</dbReference>
<comment type="subcellular location">
    <subcellularLocation>
        <location evidence="1">Cell membrane</location>
        <topology evidence="1">Single-pass membrane protein</topology>
    </subcellularLocation>
</comment>
<dbReference type="FunCoup" id="A0A251S093">
    <property type="interactions" value="103"/>
</dbReference>
<dbReference type="PANTHER" id="PTHR43670">
    <property type="entry name" value="HEAT SHOCK PROTEIN 26"/>
    <property type="match status" value="1"/>
</dbReference>
<dbReference type="Proteomes" id="UP000215914">
    <property type="component" value="Chromosome 16"/>
</dbReference>
<proteinExistence type="inferred from homology"/>
<evidence type="ECO:0000256" key="6">
    <source>
        <dbReference type="SAM" id="MobiDB-lite"/>
    </source>
</evidence>
<organism evidence="9 10">
    <name type="scientific">Helianthus annuus</name>
    <name type="common">Common sunflower</name>
    <dbReference type="NCBI Taxonomy" id="4232"/>
    <lineage>
        <taxon>Eukaryota</taxon>
        <taxon>Viridiplantae</taxon>
        <taxon>Streptophyta</taxon>
        <taxon>Embryophyta</taxon>
        <taxon>Tracheophyta</taxon>
        <taxon>Spermatophyta</taxon>
        <taxon>Magnoliopsida</taxon>
        <taxon>eudicotyledons</taxon>
        <taxon>Gunneridae</taxon>
        <taxon>Pentapetalae</taxon>
        <taxon>asterids</taxon>
        <taxon>campanulids</taxon>
        <taxon>Asterales</taxon>
        <taxon>Asteraceae</taxon>
        <taxon>Asteroideae</taxon>
        <taxon>Heliantheae alliance</taxon>
        <taxon>Heliantheae</taxon>
        <taxon>Helianthus</taxon>
    </lineage>
</organism>
<reference evidence="8" key="3">
    <citation type="submission" date="2020-06" db="EMBL/GenBank/DDBJ databases">
        <title>Helianthus annuus Genome sequencing and assembly Release 2.</title>
        <authorList>
            <person name="Gouzy J."/>
            <person name="Langlade N."/>
            <person name="Munos S."/>
        </authorList>
    </citation>
    <scope>NUCLEOTIDE SEQUENCE</scope>
    <source>
        <tissue evidence="8">Leaves</tissue>
    </source>
</reference>
<gene>
    <name evidence="9" type="ORF">HannXRQ_Chr16g0516881</name>
    <name evidence="8" type="ORF">HanXRQr2_Chr16g0754501</name>
</gene>
<dbReference type="Pfam" id="PF00011">
    <property type="entry name" value="HSP20"/>
    <property type="match status" value="1"/>
</dbReference>
<reference evidence="9" key="2">
    <citation type="submission" date="2017-02" db="EMBL/GenBank/DDBJ databases">
        <title>Sunflower complete genome.</title>
        <authorList>
            <person name="Langlade N."/>
            <person name="Munos S."/>
        </authorList>
    </citation>
    <scope>NUCLEOTIDE SEQUENCE [LARGE SCALE GENOMIC DNA]</scope>
    <source>
        <tissue evidence="9">Leaves</tissue>
    </source>
</reference>
<dbReference type="PANTHER" id="PTHR43670:SF73">
    <property type="entry name" value="INACTIVE PROTEIN RESTRICTED TEV MOVEMENT 2-LIKE"/>
    <property type="match status" value="1"/>
</dbReference>
<protein>
    <submittedName>
        <fullName evidence="8">Alpha crystallin/Hsp20 domain, HSP20-like chaperone</fullName>
    </submittedName>
    <submittedName>
        <fullName evidence="9">Putative HSP20-like chaperone</fullName>
    </submittedName>
</protein>
<dbReference type="SUPFAM" id="SSF49764">
    <property type="entry name" value="HSP20-like chaperones"/>
    <property type="match status" value="1"/>
</dbReference>
<dbReference type="GO" id="GO:0006952">
    <property type="term" value="P:defense response"/>
    <property type="evidence" value="ECO:0007669"/>
    <property type="project" value="UniProtKB-KW"/>
</dbReference>
<evidence type="ECO:0000313" key="10">
    <source>
        <dbReference type="Proteomes" id="UP000215914"/>
    </source>
</evidence>
<dbReference type="InParanoid" id="A0A251S093"/>
<evidence type="ECO:0000256" key="5">
    <source>
        <dbReference type="RuleBase" id="RU003616"/>
    </source>
</evidence>
<reference evidence="8 10" key="1">
    <citation type="journal article" date="2017" name="Nature">
        <title>The sunflower genome provides insights into oil metabolism, flowering and Asterid evolution.</title>
        <authorList>
            <person name="Badouin H."/>
            <person name="Gouzy J."/>
            <person name="Grassa C.J."/>
            <person name="Murat F."/>
            <person name="Staton S.E."/>
            <person name="Cottret L."/>
            <person name="Lelandais-Briere C."/>
            <person name="Owens G.L."/>
            <person name="Carrere S."/>
            <person name="Mayjonade B."/>
            <person name="Legrand L."/>
            <person name="Gill N."/>
            <person name="Kane N.C."/>
            <person name="Bowers J.E."/>
            <person name="Hubner S."/>
            <person name="Bellec A."/>
            <person name="Berard A."/>
            <person name="Berges H."/>
            <person name="Blanchet N."/>
            <person name="Boniface M.C."/>
            <person name="Brunel D."/>
            <person name="Catrice O."/>
            <person name="Chaidir N."/>
            <person name="Claudel C."/>
            <person name="Donnadieu C."/>
            <person name="Faraut T."/>
            <person name="Fievet G."/>
            <person name="Helmstetter N."/>
            <person name="King M."/>
            <person name="Knapp S.J."/>
            <person name="Lai Z."/>
            <person name="Le Paslier M.C."/>
            <person name="Lippi Y."/>
            <person name="Lorenzon L."/>
            <person name="Mandel J.R."/>
            <person name="Marage G."/>
            <person name="Marchand G."/>
            <person name="Marquand E."/>
            <person name="Bret-Mestries E."/>
            <person name="Morien E."/>
            <person name="Nambeesan S."/>
            <person name="Nguyen T."/>
            <person name="Pegot-Espagnet P."/>
            <person name="Pouilly N."/>
            <person name="Raftis F."/>
            <person name="Sallet E."/>
            <person name="Schiex T."/>
            <person name="Thomas J."/>
            <person name="Vandecasteele C."/>
            <person name="Vares D."/>
            <person name="Vear F."/>
            <person name="Vautrin S."/>
            <person name="Crespi M."/>
            <person name="Mangin B."/>
            <person name="Burke J.M."/>
            <person name="Salse J."/>
            <person name="Munos S."/>
            <person name="Vincourt P."/>
            <person name="Rieseberg L.H."/>
            <person name="Langlade N.B."/>
        </authorList>
    </citation>
    <scope>NUCLEOTIDE SEQUENCE [LARGE SCALE GENOMIC DNA]</scope>
    <source>
        <strain evidence="10">cv. SF193</strain>
        <tissue evidence="8">Leaves</tissue>
    </source>
</reference>
<evidence type="ECO:0000256" key="4">
    <source>
        <dbReference type="PROSITE-ProRule" id="PRU00285"/>
    </source>
</evidence>
<feature type="region of interest" description="Disordered" evidence="6">
    <location>
        <begin position="100"/>
        <end position="157"/>
    </location>
</feature>
<dbReference type="PROSITE" id="PS01031">
    <property type="entry name" value="SHSP"/>
    <property type="match status" value="1"/>
</dbReference>
<keyword evidence="2" id="KW-0472">Membrane</keyword>
<dbReference type="GO" id="GO:0034605">
    <property type="term" value="P:cellular response to heat"/>
    <property type="evidence" value="ECO:0000318"/>
    <property type="project" value="GO_Central"/>
</dbReference>
<dbReference type="GO" id="GO:0005886">
    <property type="term" value="C:plasma membrane"/>
    <property type="evidence" value="ECO:0007669"/>
    <property type="project" value="UniProtKB-SubCell"/>
</dbReference>
<feature type="domain" description="SHSP" evidence="7">
    <location>
        <begin position="4"/>
        <end position="108"/>
    </location>
</feature>
<dbReference type="InterPro" id="IPR008978">
    <property type="entry name" value="HSP20-like_chaperone"/>
</dbReference>
<evidence type="ECO:0000313" key="8">
    <source>
        <dbReference type="EMBL" id="KAF5760524.1"/>
    </source>
</evidence>
<dbReference type="OMA" id="FPLAENC"/>
<evidence type="ECO:0000256" key="3">
    <source>
        <dbReference type="ARBA" id="ARBA00022821"/>
    </source>
</evidence>
<dbReference type="OrthoDB" id="1431247at2759"/>
<feature type="compositionally biased region" description="Low complexity" evidence="6">
    <location>
        <begin position="104"/>
        <end position="118"/>
    </location>
</feature>
<keyword evidence="3" id="KW-0611">Plant defense</keyword>
<sequence>MNPQGMTEFEPSIEWVNEDDCDTLLLYLPGFAKEQLKVQLRSRTLILSGQRKVNDNTWTRFRKEFPLAENCDISKISAKFEGNILNIRLPKTRSPVAKLEEKTPTNAPTPTPNNVNPTDEPKMHQEQAKVKPDSKAEGSNNDVEEKDGNYEGRVNELKDSKGVCENVSKKTTMKPNLSRNDVMKVVALVFGFVVGLYFSKLIQSWIA</sequence>
<accession>A0A251S093</accession>
<dbReference type="InterPro" id="IPR002068">
    <property type="entry name" value="A-crystallin/Hsp20_dom"/>
</dbReference>
<feature type="compositionally biased region" description="Basic and acidic residues" evidence="6">
    <location>
        <begin position="146"/>
        <end position="157"/>
    </location>
</feature>
<keyword evidence="10" id="KW-1185">Reference proteome</keyword>
<evidence type="ECO:0000256" key="1">
    <source>
        <dbReference type="ARBA" id="ARBA00004162"/>
    </source>
</evidence>
<name>A0A251S093_HELAN</name>
<evidence type="ECO:0000313" key="9">
    <source>
        <dbReference type="EMBL" id="OTF91979.1"/>
    </source>
</evidence>
<comment type="similarity">
    <text evidence="4 5">Belongs to the small heat shock protein (HSP20) family.</text>
</comment>
<dbReference type="Gene3D" id="2.60.40.790">
    <property type="match status" value="1"/>
</dbReference>
<dbReference type="EMBL" id="MNCJ02000331">
    <property type="protein sequence ID" value="KAF5760524.1"/>
    <property type="molecule type" value="Genomic_DNA"/>
</dbReference>
<dbReference type="EMBL" id="CM007905">
    <property type="protein sequence ID" value="OTF91979.1"/>
    <property type="molecule type" value="Genomic_DNA"/>
</dbReference>
<dbReference type="AlphaFoldDB" id="A0A251S093"/>
<evidence type="ECO:0000259" key="7">
    <source>
        <dbReference type="PROSITE" id="PS01031"/>
    </source>
</evidence>
<keyword evidence="2" id="KW-1003">Cell membrane</keyword>
<dbReference type="CDD" id="cd06464">
    <property type="entry name" value="ACD_sHsps-like"/>
    <property type="match status" value="1"/>
</dbReference>
<feature type="compositionally biased region" description="Basic and acidic residues" evidence="6">
    <location>
        <begin position="119"/>
        <end position="136"/>
    </location>
</feature>